<dbReference type="SUPFAM" id="SSF47384">
    <property type="entry name" value="Homodimeric domain of signal transducing histidine kinase"/>
    <property type="match status" value="1"/>
</dbReference>
<evidence type="ECO:0000256" key="2">
    <source>
        <dbReference type="ARBA" id="ARBA00012438"/>
    </source>
</evidence>
<dbReference type="Pfam" id="PF00512">
    <property type="entry name" value="HisKA"/>
    <property type="match status" value="1"/>
</dbReference>
<dbReference type="Pfam" id="PF07696">
    <property type="entry name" value="7TMR-DISMED2"/>
    <property type="match status" value="1"/>
</dbReference>
<dbReference type="SMART" id="SM00388">
    <property type="entry name" value="HisKA"/>
    <property type="match status" value="1"/>
</dbReference>
<dbReference type="PROSITE" id="PS50109">
    <property type="entry name" value="HIS_KIN"/>
    <property type="match status" value="1"/>
</dbReference>
<dbReference type="EC" id="2.7.13.3" evidence="2"/>
<gene>
    <name evidence="6" type="ORF">ACIGG6_16590</name>
</gene>
<dbReference type="InterPro" id="IPR036097">
    <property type="entry name" value="HisK_dim/P_sf"/>
</dbReference>
<evidence type="ECO:0000259" key="5">
    <source>
        <dbReference type="PROSITE" id="PS50109"/>
    </source>
</evidence>
<dbReference type="InterPro" id="IPR036890">
    <property type="entry name" value="HATPase_C_sf"/>
</dbReference>
<accession>A0ABW8BWL9</accession>
<name>A0ABW8BWL9_9GAMM</name>
<evidence type="ECO:0000313" key="7">
    <source>
        <dbReference type="Proteomes" id="UP001614338"/>
    </source>
</evidence>
<dbReference type="EMBL" id="JBITWC010000032">
    <property type="protein sequence ID" value="MFI8751606.1"/>
    <property type="molecule type" value="Genomic_DNA"/>
</dbReference>
<dbReference type="Pfam" id="PF02518">
    <property type="entry name" value="HATPase_c"/>
    <property type="match status" value="1"/>
</dbReference>
<dbReference type="Gene3D" id="1.10.287.130">
    <property type="match status" value="1"/>
</dbReference>
<comment type="caution">
    <text evidence="6">The sequence shown here is derived from an EMBL/GenBank/DDBJ whole genome shotgun (WGS) entry which is preliminary data.</text>
</comment>
<evidence type="ECO:0000256" key="3">
    <source>
        <dbReference type="ARBA" id="ARBA00022553"/>
    </source>
</evidence>
<feature type="domain" description="Histidine kinase" evidence="5">
    <location>
        <begin position="442"/>
        <end position="657"/>
    </location>
</feature>
<feature type="transmembrane region" description="Helical" evidence="4">
    <location>
        <begin position="356"/>
        <end position="376"/>
    </location>
</feature>
<organism evidence="6 7">
    <name type="scientific">Vreelandella lionensis</name>
    <dbReference type="NCBI Taxonomy" id="1144478"/>
    <lineage>
        <taxon>Bacteria</taxon>
        <taxon>Pseudomonadati</taxon>
        <taxon>Pseudomonadota</taxon>
        <taxon>Gammaproteobacteria</taxon>
        <taxon>Oceanospirillales</taxon>
        <taxon>Halomonadaceae</taxon>
        <taxon>Vreelandella</taxon>
    </lineage>
</organism>
<dbReference type="Pfam" id="PF07695">
    <property type="entry name" value="7TMR-DISM_7TM"/>
    <property type="match status" value="1"/>
</dbReference>
<feature type="transmembrane region" description="Helical" evidence="4">
    <location>
        <begin position="271"/>
        <end position="290"/>
    </location>
</feature>
<dbReference type="Gene3D" id="2.60.40.2380">
    <property type="match status" value="1"/>
</dbReference>
<dbReference type="SUPFAM" id="SSF55874">
    <property type="entry name" value="ATPase domain of HSP90 chaperone/DNA topoisomerase II/histidine kinase"/>
    <property type="match status" value="1"/>
</dbReference>
<sequence>MKLCWLLSLMVWVCWVVPVSAEPLRLKETDKVYSLNAHLSYSLMPNDTTVAEVAEQRQAFQPHTDANVLNLGYSAQALWLHFSIHNPGALAAWILEYGYYPPTTFELYLRGDAGDYQRVDLAANQWPSRYLAYDLPLQPGVNEFFLKIQTSASLTMPLTLSSQKTFAANKQGFYFTQALYFGWVASLILYNLFLFFSLRDRRFGYYVLFASSLASALAFYYGFPQQWLGLEYGNTTTILGTVLFNLASLFAIIFARRFLNTPAHAPFGDRVLLLISLFFLTSIVTVLIWPESTTPSWLLSLGAPVGAIIAMVIALLCLIRGYKQARFFLIAWSALLLASVVASLRNFGWVDTTPLTSYSIQIGSAIEMLFLAIALADSMRIERVERERIQQASLQDSLANQKVLTSQQSVLEQKVIKRTQNIQASLFKAQSAFKTYMRFGAMISHEFKNPLNAILNQIETLNLERQHGIDQSEKRLTSIEGQAKRLKTLFEHWLSTDQLISGQLSVDFKTVTLQPWLGETRELIESIHADRAFEFHLMVNPADEAVMDATLVQIALFNLVDNACRYSPEDASIRMLAQVTNQKLSLEVVNTPSHPMTEEQLNESLGAYCTFSNKQKDSTGLGLSLVGLIAETHEGSLDAHLLDEGKVRFVMCLPVVFNSDEARRI</sequence>
<feature type="transmembrane region" description="Helical" evidence="4">
    <location>
        <begin position="203"/>
        <end position="223"/>
    </location>
</feature>
<reference evidence="6 7" key="1">
    <citation type="submission" date="2024-10" db="EMBL/GenBank/DDBJ databases">
        <title>The Natural Products Discovery Center: Release of the First 8490 Sequenced Strains for Exploring Actinobacteria Biosynthetic Diversity.</title>
        <authorList>
            <person name="Kalkreuter E."/>
            <person name="Kautsar S.A."/>
            <person name="Yang D."/>
            <person name="Bader C.D."/>
            <person name="Teijaro C.N."/>
            <person name="Fluegel L."/>
            <person name="Davis C.M."/>
            <person name="Simpson J.R."/>
            <person name="Lauterbach L."/>
            <person name="Steele A.D."/>
            <person name="Gui C."/>
            <person name="Meng S."/>
            <person name="Li G."/>
            <person name="Viehrig K."/>
            <person name="Ye F."/>
            <person name="Su P."/>
            <person name="Kiefer A.F."/>
            <person name="Nichols A."/>
            <person name="Cepeda A.J."/>
            <person name="Yan W."/>
            <person name="Fan B."/>
            <person name="Jiang Y."/>
            <person name="Adhikari A."/>
            <person name="Zheng C.-J."/>
            <person name="Schuster L."/>
            <person name="Cowan T.M."/>
            <person name="Smanski M.J."/>
            <person name="Chevrette M.G."/>
            <person name="De Carvalho L.P.S."/>
            <person name="Shen B."/>
        </authorList>
    </citation>
    <scope>NUCLEOTIDE SEQUENCE [LARGE SCALE GENOMIC DNA]</scope>
    <source>
        <strain evidence="6 7">NPDC077409</strain>
    </source>
</reference>
<evidence type="ECO:0000313" key="6">
    <source>
        <dbReference type="EMBL" id="MFI8751606.1"/>
    </source>
</evidence>
<dbReference type="Gene3D" id="3.30.565.10">
    <property type="entry name" value="Histidine kinase-like ATPase, C-terminal domain"/>
    <property type="match status" value="1"/>
</dbReference>
<dbReference type="InterPro" id="IPR005467">
    <property type="entry name" value="His_kinase_dom"/>
</dbReference>
<keyword evidence="3" id="KW-0597">Phosphoprotein</keyword>
<feature type="transmembrane region" description="Helical" evidence="4">
    <location>
        <begin position="238"/>
        <end position="259"/>
    </location>
</feature>
<dbReference type="RefSeq" id="WP_399846025.1">
    <property type="nucleotide sequence ID" value="NZ_JBITWC010000032.1"/>
</dbReference>
<proteinExistence type="predicted"/>
<feature type="transmembrane region" description="Helical" evidence="4">
    <location>
        <begin position="178"/>
        <end position="196"/>
    </location>
</feature>
<dbReference type="CDD" id="cd00082">
    <property type="entry name" value="HisKA"/>
    <property type="match status" value="1"/>
</dbReference>
<dbReference type="InterPro" id="IPR011622">
    <property type="entry name" value="7TMR_DISM_rcpt_extracell_dom2"/>
</dbReference>
<dbReference type="InterPro" id="IPR003594">
    <property type="entry name" value="HATPase_dom"/>
</dbReference>
<dbReference type="PANTHER" id="PTHR43547">
    <property type="entry name" value="TWO-COMPONENT HISTIDINE KINASE"/>
    <property type="match status" value="1"/>
</dbReference>
<dbReference type="SMART" id="SM00387">
    <property type="entry name" value="HATPase_c"/>
    <property type="match status" value="1"/>
</dbReference>
<comment type="catalytic activity">
    <reaction evidence="1">
        <text>ATP + protein L-histidine = ADP + protein N-phospho-L-histidine.</text>
        <dbReference type="EC" id="2.7.13.3"/>
    </reaction>
</comment>
<evidence type="ECO:0000256" key="4">
    <source>
        <dbReference type="SAM" id="Phobius"/>
    </source>
</evidence>
<dbReference type="InterPro" id="IPR011623">
    <property type="entry name" value="7TMR_DISM_rcpt_extracell_dom1"/>
</dbReference>
<keyword evidence="4" id="KW-0472">Membrane</keyword>
<keyword evidence="4" id="KW-1133">Transmembrane helix</keyword>
<keyword evidence="7" id="KW-1185">Reference proteome</keyword>
<dbReference type="PANTHER" id="PTHR43547:SF2">
    <property type="entry name" value="HYBRID SIGNAL TRANSDUCTION HISTIDINE KINASE C"/>
    <property type="match status" value="1"/>
</dbReference>
<keyword evidence="4" id="KW-0812">Transmembrane</keyword>
<dbReference type="InterPro" id="IPR003661">
    <property type="entry name" value="HisK_dim/P_dom"/>
</dbReference>
<feature type="transmembrane region" description="Helical" evidence="4">
    <location>
        <begin position="326"/>
        <end position="344"/>
    </location>
</feature>
<evidence type="ECO:0000256" key="1">
    <source>
        <dbReference type="ARBA" id="ARBA00000085"/>
    </source>
</evidence>
<protein>
    <recommendedName>
        <fullName evidence="2">histidine kinase</fullName>
        <ecNumber evidence="2">2.7.13.3</ecNumber>
    </recommendedName>
</protein>
<dbReference type="Proteomes" id="UP001614338">
    <property type="component" value="Unassembled WGS sequence"/>
</dbReference>
<feature type="transmembrane region" description="Helical" evidence="4">
    <location>
        <begin position="296"/>
        <end position="319"/>
    </location>
</feature>